<sequence>MIKSTLRALVDTVDGRGGRSVLAGLANGIVKVAGRDQKFSVDSEGDWVNAQDGASFVSPDILFTKLSDKQAEIRDLWCYQHDVQAGDVIVDVGAGIGDEAVVFSKMVGPTGRVIAIEAHPHTFRCLKKTIAQSGLKNVTAIHCAVADAEGTLTIEDSADQNHISHSIMKSSASGVEVPAHRLDTILKREKITDLAMLKMNIEGAERLAIKGMRKDDYSIRHYAISCHDFVADRDGTDELRTREEVLKHFGDMGLKIEQRLGDPRPWVRDYVYAKEVRG</sequence>
<evidence type="ECO:0000313" key="3">
    <source>
        <dbReference type="Proteomes" id="UP000460290"/>
    </source>
</evidence>
<dbReference type="InterPro" id="IPR029063">
    <property type="entry name" value="SAM-dependent_MTases_sf"/>
</dbReference>
<evidence type="ECO:0000313" key="2">
    <source>
        <dbReference type="EMBL" id="MXO82070.1"/>
    </source>
</evidence>
<feature type="domain" description="Methyltransferase FkbM" evidence="1">
    <location>
        <begin position="91"/>
        <end position="221"/>
    </location>
</feature>
<dbReference type="Gene3D" id="3.40.50.150">
    <property type="entry name" value="Vaccinia Virus protein VP39"/>
    <property type="match status" value="1"/>
</dbReference>
<proteinExistence type="predicted"/>
<dbReference type="GO" id="GO:0008168">
    <property type="term" value="F:methyltransferase activity"/>
    <property type="evidence" value="ECO:0007669"/>
    <property type="project" value="UniProtKB-KW"/>
</dbReference>
<dbReference type="OrthoDB" id="7429061at2"/>
<keyword evidence="2" id="KW-0489">Methyltransferase</keyword>
<keyword evidence="2" id="KW-0808">Transferase</keyword>
<dbReference type="PANTHER" id="PTHR34203:SF15">
    <property type="entry name" value="SLL1173 PROTEIN"/>
    <property type="match status" value="1"/>
</dbReference>
<keyword evidence="3" id="KW-1185">Reference proteome</keyword>
<dbReference type="InterPro" id="IPR006342">
    <property type="entry name" value="FkbM_mtfrase"/>
</dbReference>
<comment type="caution">
    <text evidence="2">The sequence shown here is derived from an EMBL/GenBank/DDBJ whole genome shotgun (WGS) entry which is preliminary data.</text>
</comment>
<dbReference type="AlphaFoldDB" id="A0A844Z5H0"/>
<evidence type="ECO:0000259" key="1">
    <source>
        <dbReference type="Pfam" id="PF05050"/>
    </source>
</evidence>
<dbReference type="PANTHER" id="PTHR34203">
    <property type="entry name" value="METHYLTRANSFERASE, FKBM FAMILY PROTEIN"/>
    <property type="match status" value="1"/>
</dbReference>
<name>A0A844Z5H0_9SPHN</name>
<dbReference type="NCBIfam" id="TIGR01444">
    <property type="entry name" value="fkbM_fam"/>
    <property type="match status" value="1"/>
</dbReference>
<accession>A0A844Z5H0</accession>
<dbReference type="RefSeq" id="WP_160612405.1">
    <property type="nucleotide sequence ID" value="NZ_JAUFQM010000001.1"/>
</dbReference>
<dbReference type="GO" id="GO:0032259">
    <property type="term" value="P:methylation"/>
    <property type="evidence" value="ECO:0007669"/>
    <property type="project" value="UniProtKB-KW"/>
</dbReference>
<organism evidence="2 3">
    <name type="scientific">Pontixanthobacter aestiaquae</name>
    <dbReference type="NCBI Taxonomy" id="1509367"/>
    <lineage>
        <taxon>Bacteria</taxon>
        <taxon>Pseudomonadati</taxon>
        <taxon>Pseudomonadota</taxon>
        <taxon>Alphaproteobacteria</taxon>
        <taxon>Sphingomonadales</taxon>
        <taxon>Erythrobacteraceae</taxon>
        <taxon>Pontixanthobacter</taxon>
    </lineage>
</organism>
<reference evidence="2 3" key="1">
    <citation type="submission" date="2019-12" db="EMBL/GenBank/DDBJ databases">
        <title>Genomic-based taxomic classification of the family Erythrobacteraceae.</title>
        <authorList>
            <person name="Xu L."/>
        </authorList>
    </citation>
    <scope>NUCLEOTIDE SEQUENCE [LARGE SCALE GENOMIC DNA]</scope>
    <source>
        <strain evidence="2 3">KCTC 42006</strain>
    </source>
</reference>
<gene>
    <name evidence="2" type="ORF">GRI35_01615</name>
</gene>
<dbReference type="EMBL" id="WTYZ01000001">
    <property type="protein sequence ID" value="MXO82070.1"/>
    <property type="molecule type" value="Genomic_DNA"/>
</dbReference>
<dbReference type="SUPFAM" id="SSF53335">
    <property type="entry name" value="S-adenosyl-L-methionine-dependent methyltransferases"/>
    <property type="match status" value="1"/>
</dbReference>
<protein>
    <submittedName>
        <fullName evidence="2">FkbM family methyltransferase</fullName>
    </submittedName>
</protein>
<dbReference type="Pfam" id="PF05050">
    <property type="entry name" value="Methyltransf_21"/>
    <property type="match status" value="1"/>
</dbReference>
<dbReference type="Proteomes" id="UP000460290">
    <property type="component" value="Unassembled WGS sequence"/>
</dbReference>
<dbReference type="InterPro" id="IPR052514">
    <property type="entry name" value="SAM-dependent_MTase"/>
</dbReference>